<evidence type="ECO:0000256" key="3">
    <source>
        <dbReference type="ARBA" id="ARBA00022786"/>
    </source>
</evidence>
<evidence type="ECO:0000313" key="6">
    <source>
        <dbReference type="Proteomes" id="UP000236893"/>
    </source>
</evidence>
<dbReference type="InterPro" id="IPR026464">
    <property type="entry name" value="NosD_copper_fam"/>
</dbReference>
<feature type="domain" description="Periplasmic copper-binding protein NosD beta helix" evidence="4">
    <location>
        <begin position="148"/>
        <end position="345"/>
    </location>
</feature>
<dbReference type="SUPFAM" id="SSF51126">
    <property type="entry name" value="Pectin lyase-like"/>
    <property type="match status" value="1"/>
</dbReference>
<dbReference type="Gene3D" id="2.160.20.10">
    <property type="entry name" value="Single-stranded right-handed beta-helix, Pectin lyase-like"/>
    <property type="match status" value="2"/>
</dbReference>
<evidence type="ECO:0000313" key="5">
    <source>
        <dbReference type="EMBL" id="POY35158.1"/>
    </source>
</evidence>
<dbReference type="InterPro" id="IPR051550">
    <property type="entry name" value="SCF-Subunits/Alg-Epimerases"/>
</dbReference>
<dbReference type="InterPro" id="IPR012334">
    <property type="entry name" value="Pectin_lyas_fold"/>
</dbReference>
<accession>A0A2S4ZXR8</accession>
<evidence type="ECO:0000259" key="4">
    <source>
        <dbReference type="Pfam" id="PF05048"/>
    </source>
</evidence>
<dbReference type="InterPro" id="IPR007742">
    <property type="entry name" value="NosD_dom"/>
</dbReference>
<dbReference type="EMBL" id="PQVF01000013">
    <property type="protein sequence ID" value="POY35158.1"/>
    <property type="molecule type" value="Genomic_DNA"/>
</dbReference>
<protein>
    <submittedName>
        <fullName evidence="5">Nitrous oxide reductase family maturation protein NosD</fullName>
    </submittedName>
</protein>
<dbReference type="PANTHER" id="PTHR22990">
    <property type="entry name" value="F-BOX ONLY PROTEIN"/>
    <property type="match status" value="1"/>
</dbReference>
<dbReference type="OrthoDB" id="9767990at2"/>
<dbReference type="SMART" id="SM00710">
    <property type="entry name" value="PbH1"/>
    <property type="match status" value="10"/>
</dbReference>
<evidence type="ECO:0000256" key="2">
    <source>
        <dbReference type="ARBA" id="ARBA00022737"/>
    </source>
</evidence>
<dbReference type="RefSeq" id="WP_103790246.1">
    <property type="nucleotide sequence ID" value="NZ_PQVF01000013.1"/>
</dbReference>
<proteinExistence type="predicted"/>
<dbReference type="Pfam" id="PF05048">
    <property type="entry name" value="NosD"/>
    <property type="match status" value="1"/>
</dbReference>
<dbReference type="InterPro" id="IPR006626">
    <property type="entry name" value="PbH1"/>
</dbReference>
<dbReference type="AlphaFoldDB" id="A0A2S4ZXR8"/>
<evidence type="ECO:0000256" key="1">
    <source>
        <dbReference type="ARBA" id="ARBA00004906"/>
    </source>
</evidence>
<name>A0A2S4ZXR8_9SPHI</name>
<dbReference type="NCBIfam" id="TIGR03804">
    <property type="entry name" value="para_beta_helix"/>
    <property type="match status" value="3"/>
</dbReference>
<sequence length="413" mass="46775">MVRRIVFLFILLISQCCIALAQQKLIVGLKEKYTTIEKALAASKNGDEIIVKKGIYPSLNTVINKSITLTGQGQPVLDGKGKDEVLTILANGVTVNGFIIKNTNNGSSKDYAGIRVFKANNVKIINNTLQNTFFGIYLSDADDVLVSNNNLTGTGHPTQSGNGIHLWQCNRIKIENNTIRRHRDGIYFEFAKQSLIQNNLSEQNNRYGLHFMFSDDDKYIGNTFRNNGSGVAVMYTKRITMLKNVFEKNTGSSSYGLLLKDISDSRIEYNKFSLNTTGIYFEGCSRINVTNNDFFQNGWAIRLLANCESDHFENNNFKGNTFDLSTNGTHFQNKFINNYWDKYEGYDMDRNKIGDVPYRPVSLYSQVLEKMPYAVMLMRSLMVNLLDKAEKAIPSITPEIIKDEQPRMQSIAR</sequence>
<dbReference type="InterPro" id="IPR011050">
    <property type="entry name" value="Pectin_lyase_fold/virulence"/>
</dbReference>
<keyword evidence="6" id="KW-1185">Reference proteome</keyword>
<organism evidence="5 6">
    <name type="scientific">Solitalea longa</name>
    <dbReference type="NCBI Taxonomy" id="2079460"/>
    <lineage>
        <taxon>Bacteria</taxon>
        <taxon>Pseudomonadati</taxon>
        <taxon>Bacteroidota</taxon>
        <taxon>Sphingobacteriia</taxon>
        <taxon>Sphingobacteriales</taxon>
        <taxon>Sphingobacteriaceae</taxon>
        <taxon>Solitalea</taxon>
    </lineage>
</organism>
<gene>
    <name evidence="5" type="ORF">C3K47_16380</name>
</gene>
<dbReference type="InterPro" id="IPR022441">
    <property type="entry name" value="Para_beta_helix_rpt-2"/>
</dbReference>
<comment type="pathway">
    <text evidence="1">Protein modification; protein ubiquitination.</text>
</comment>
<keyword evidence="3" id="KW-0833">Ubl conjugation pathway</keyword>
<dbReference type="Proteomes" id="UP000236893">
    <property type="component" value="Unassembled WGS sequence"/>
</dbReference>
<comment type="caution">
    <text evidence="5">The sequence shown here is derived from an EMBL/GenBank/DDBJ whole genome shotgun (WGS) entry which is preliminary data.</text>
</comment>
<keyword evidence="2" id="KW-0677">Repeat</keyword>
<dbReference type="NCBIfam" id="TIGR04247">
    <property type="entry name" value="NosD_copper_fam"/>
    <property type="match status" value="1"/>
</dbReference>
<reference evidence="5 6" key="1">
    <citation type="submission" date="2018-01" db="EMBL/GenBank/DDBJ databases">
        <authorList>
            <person name="Gaut B.S."/>
            <person name="Morton B.R."/>
            <person name="Clegg M.T."/>
            <person name="Duvall M.R."/>
        </authorList>
    </citation>
    <scope>NUCLEOTIDE SEQUENCE [LARGE SCALE GENOMIC DNA]</scope>
    <source>
        <strain evidence="5 6">HR-AV</strain>
    </source>
</reference>
<dbReference type="PANTHER" id="PTHR22990:SF15">
    <property type="entry name" value="F-BOX ONLY PROTEIN 10"/>
    <property type="match status" value="1"/>
</dbReference>